<dbReference type="Proteomes" id="UP001420932">
    <property type="component" value="Unassembled WGS sequence"/>
</dbReference>
<dbReference type="EMBL" id="JBBNAF010000003">
    <property type="protein sequence ID" value="KAK9161266.1"/>
    <property type="molecule type" value="Genomic_DNA"/>
</dbReference>
<dbReference type="AlphaFoldDB" id="A0AAP0KZ13"/>
<evidence type="ECO:0000313" key="2">
    <source>
        <dbReference type="Proteomes" id="UP001420932"/>
    </source>
</evidence>
<accession>A0AAP0KZ13</accession>
<organism evidence="1 2">
    <name type="scientific">Stephania yunnanensis</name>
    <dbReference type="NCBI Taxonomy" id="152371"/>
    <lineage>
        <taxon>Eukaryota</taxon>
        <taxon>Viridiplantae</taxon>
        <taxon>Streptophyta</taxon>
        <taxon>Embryophyta</taxon>
        <taxon>Tracheophyta</taxon>
        <taxon>Spermatophyta</taxon>
        <taxon>Magnoliopsida</taxon>
        <taxon>Ranunculales</taxon>
        <taxon>Menispermaceae</taxon>
        <taxon>Menispermoideae</taxon>
        <taxon>Cissampelideae</taxon>
        <taxon>Stephania</taxon>
    </lineage>
</organism>
<sequence>MQPVSMPERNLLMLEIQLLRRFREMCGYQFVVCCLVVEHCEFLDRIIIILQVECRFVIFSIENENEN</sequence>
<evidence type="ECO:0000313" key="1">
    <source>
        <dbReference type="EMBL" id="KAK9161266.1"/>
    </source>
</evidence>
<name>A0AAP0KZ13_9MAGN</name>
<reference evidence="1 2" key="1">
    <citation type="submission" date="2024-01" db="EMBL/GenBank/DDBJ databases">
        <title>Genome assemblies of Stephania.</title>
        <authorList>
            <person name="Yang L."/>
        </authorList>
    </citation>
    <scope>NUCLEOTIDE SEQUENCE [LARGE SCALE GENOMIC DNA]</scope>
    <source>
        <strain evidence="1">YNDBR</strain>
        <tissue evidence="1">Leaf</tissue>
    </source>
</reference>
<gene>
    <name evidence="1" type="ORF">Syun_007607</name>
</gene>
<keyword evidence="2" id="KW-1185">Reference proteome</keyword>
<proteinExistence type="predicted"/>
<comment type="caution">
    <text evidence="1">The sequence shown here is derived from an EMBL/GenBank/DDBJ whole genome shotgun (WGS) entry which is preliminary data.</text>
</comment>
<protein>
    <submittedName>
        <fullName evidence="1">Uncharacterized protein</fullName>
    </submittedName>
</protein>